<sequence length="566" mass="62531">MPKYTKSSGAGVTLSRAESITEDTFHGLNISSLGSEAIIRNGPPPKGTLHDQLQKEHRETLKKTECDMHRRLLSMVSKALNNNVQLPFYVSEFEKAKSTIRINRAGAFRNLSDESRRLTVKGGPAVITDLTGAILLWYFPYFIGQGLQKNLIRCIADLTDVYRPPVDSIIKDCRAATQGCTTGTPCRNTGLRQTRSKTAQSAAVVPPVEEYSQPEEEHDTAELITIMEGQHNEPEAQPSVEAYEEDDGEVRLAGQTTLPSKSDETPPIFGLDSQCRLSKHPPFAYYWSPGWSQTGMHFKLPIQMSSHFQNALTYGLNETVRVLEAKRLLDRQLASLTEIIQPSLYRSMQELRLRMSAVKGASGTTVTNGWTSMFPCYGIAINRAAKMHRDTNGIRAGLDIIGVLGTFTHGGDLELPDLNLTLEWKPGCLSAFDGYDFRHKVHPWEGGSRVALISFCRKSTWSALGLDPQVTRPTITECQEQLRVAQERRATAAREAPGVARAQGAQGKSHEVALAEASQTQNTYGVKQGSLALSGYSDNEGEGDRAKKRLRLTNSHPENGRCRSLD</sequence>
<dbReference type="AlphaFoldDB" id="A0A0B7FAC5"/>
<evidence type="ECO:0000313" key="2">
    <source>
        <dbReference type="EMBL" id="CEL53172.1"/>
    </source>
</evidence>
<feature type="region of interest" description="Disordered" evidence="1">
    <location>
        <begin position="491"/>
        <end position="512"/>
    </location>
</feature>
<organism evidence="2 3">
    <name type="scientific">Thanatephorus cucumeris (strain AG1-IB / isolate 7/3/14)</name>
    <name type="common">Lettuce bottom rot fungus</name>
    <name type="synonym">Rhizoctonia solani</name>
    <dbReference type="NCBI Taxonomy" id="1108050"/>
    <lineage>
        <taxon>Eukaryota</taxon>
        <taxon>Fungi</taxon>
        <taxon>Dikarya</taxon>
        <taxon>Basidiomycota</taxon>
        <taxon>Agaricomycotina</taxon>
        <taxon>Agaricomycetes</taxon>
        <taxon>Cantharellales</taxon>
        <taxon>Ceratobasidiaceae</taxon>
        <taxon>Rhizoctonia</taxon>
        <taxon>Rhizoctonia solani AG-1</taxon>
    </lineage>
</organism>
<proteinExistence type="predicted"/>
<dbReference type="EMBL" id="LN679218">
    <property type="protein sequence ID" value="CEL53172.1"/>
    <property type="molecule type" value="Genomic_DNA"/>
</dbReference>
<keyword evidence="3" id="KW-1185">Reference proteome</keyword>
<reference evidence="2 3" key="1">
    <citation type="submission" date="2014-11" db="EMBL/GenBank/DDBJ databases">
        <authorList>
            <person name="Wibberg Daniel"/>
        </authorList>
    </citation>
    <scope>NUCLEOTIDE SEQUENCE [LARGE SCALE GENOMIC DNA]</scope>
    <source>
        <strain evidence="2">Rhizoctonia solani AG1-IB 7/3/14</strain>
    </source>
</reference>
<protein>
    <submittedName>
        <fullName evidence="2">Uncharacterized protein</fullName>
    </submittedName>
</protein>
<dbReference type="Gene3D" id="3.60.130.30">
    <property type="match status" value="1"/>
</dbReference>
<evidence type="ECO:0000313" key="3">
    <source>
        <dbReference type="Proteomes" id="UP000059188"/>
    </source>
</evidence>
<feature type="region of interest" description="Disordered" evidence="1">
    <location>
        <begin position="531"/>
        <end position="566"/>
    </location>
</feature>
<evidence type="ECO:0000256" key="1">
    <source>
        <dbReference type="SAM" id="MobiDB-lite"/>
    </source>
</evidence>
<accession>A0A0B7FAC5</accession>
<gene>
    <name evidence="2" type="ORF">RSOLAG1IB_11304</name>
</gene>
<dbReference type="Proteomes" id="UP000059188">
    <property type="component" value="Unassembled WGS sequence"/>
</dbReference>
<name>A0A0B7FAC5_THACB</name>
<dbReference type="OrthoDB" id="3211430at2759"/>